<name>A0A8H6MGC2_9PEZI</name>
<comment type="caution">
    <text evidence="1">The sequence shown here is derived from an EMBL/GenBank/DDBJ whole genome shotgun (WGS) entry which is preliminary data.</text>
</comment>
<proteinExistence type="predicted"/>
<evidence type="ECO:0000313" key="2">
    <source>
        <dbReference type="Proteomes" id="UP000639643"/>
    </source>
</evidence>
<organism evidence="1 2">
    <name type="scientific">Colletotrichum musicola</name>
    <dbReference type="NCBI Taxonomy" id="2175873"/>
    <lineage>
        <taxon>Eukaryota</taxon>
        <taxon>Fungi</taxon>
        <taxon>Dikarya</taxon>
        <taxon>Ascomycota</taxon>
        <taxon>Pezizomycotina</taxon>
        <taxon>Sordariomycetes</taxon>
        <taxon>Hypocreomycetidae</taxon>
        <taxon>Glomerellales</taxon>
        <taxon>Glomerellaceae</taxon>
        <taxon>Colletotrichum</taxon>
        <taxon>Colletotrichum orchidearum species complex</taxon>
    </lineage>
</organism>
<protein>
    <submittedName>
        <fullName evidence="1">Uncharacterized protein</fullName>
    </submittedName>
</protein>
<reference evidence="1" key="1">
    <citation type="journal article" date="2020" name="Phytopathology">
        <title>Genome Sequence Resources of Colletotrichum truncatum, C. plurivorum, C. musicola, and C. sojae: Four Species Pathogenic to Soybean (Glycine max).</title>
        <authorList>
            <person name="Rogerio F."/>
            <person name="Boufleur T.R."/>
            <person name="Ciampi-Guillardi M."/>
            <person name="Sukno S.A."/>
            <person name="Thon M.R."/>
            <person name="Massola Junior N.S."/>
            <person name="Baroncelli R."/>
        </authorList>
    </citation>
    <scope>NUCLEOTIDE SEQUENCE</scope>
    <source>
        <strain evidence="1">LFN0074</strain>
    </source>
</reference>
<dbReference type="AlphaFoldDB" id="A0A8H6MGC2"/>
<dbReference type="Proteomes" id="UP000639643">
    <property type="component" value="Unassembled WGS sequence"/>
</dbReference>
<keyword evidence="2" id="KW-1185">Reference proteome</keyword>
<accession>A0A8H6MGC2</accession>
<sequence length="37" mass="4659">MVLYHRTERPLRYLRAAYQPRPQPIRLYRLRATAFQR</sequence>
<evidence type="ECO:0000313" key="1">
    <source>
        <dbReference type="EMBL" id="KAF6782903.1"/>
    </source>
</evidence>
<gene>
    <name evidence="1" type="ORF">CMUS01_16699</name>
</gene>
<dbReference type="EMBL" id="WIGM01002187">
    <property type="protein sequence ID" value="KAF6782903.1"/>
    <property type="molecule type" value="Genomic_DNA"/>
</dbReference>